<dbReference type="InterPro" id="IPR013083">
    <property type="entry name" value="Znf_RING/FYVE/PHD"/>
</dbReference>
<dbReference type="Pfam" id="PF13445">
    <property type="entry name" value="zf-RING_UBOX"/>
    <property type="match status" value="1"/>
</dbReference>
<dbReference type="PROSITE" id="PS00518">
    <property type="entry name" value="ZF_RING_1"/>
    <property type="match status" value="1"/>
</dbReference>
<keyword evidence="8" id="KW-1185">Reference proteome</keyword>
<dbReference type="PROSITE" id="PS50089">
    <property type="entry name" value="ZF_RING_2"/>
    <property type="match status" value="1"/>
</dbReference>
<name>A0A8K1G783_9PASS</name>
<evidence type="ECO:0000256" key="1">
    <source>
        <dbReference type="ARBA" id="ARBA00022723"/>
    </source>
</evidence>
<dbReference type="AlphaFoldDB" id="A0A8K1G783"/>
<dbReference type="EMBL" id="SWJQ01000570">
    <property type="protein sequence ID" value="TRZ12744.1"/>
    <property type="molecule type" value="Genomic_DNA"/>
</dbReference>
<dbReference type="PANTHER" id="PTHR47454">
    <property type="entry name" value="RING FINGER PROTEIN 224"/>
    <property type="match status" value="1"/>
</dbReference>
<comment type="caution">
    <text evidence="7">The sequence shown here is derived from an EMBL/GenBank/DDBJ whole genome shotgun (WGS) entry which is preliminary data.</text>
</comment>
<evidence type="ECO:0000256" key="4">
    <source>
        <dbReference type="PROSITE-ProRule" id="PRU00175"/>
    </source>
</evidence>
<keyword evidence="2 4" id="KW-0863">Zinc-finger</keyword>
<dbReference type="Gene3D" id="3.30.40.10">
    <property type="entry name" value="Zinc/RING finger domain, C3HC4 (zinc finger)"/>
    <property type="match status" value="1"/>
</dbReference>
<evidence type="ECO:0000256" key="5">
    <source>
        <dbReference type="SAM" id="MobiDB-lite"/>
    </source>
</evidence>
<dbReference type="CDD" id="cd16565">
    <property type="entry name" value="RING-HC_RNF224"/>
    <property type="match status" value="1"/>
</dbReference>
<evidence type="ECO:0000259" key="6">
    <source>
        <dbReference type="PROSITE" id="PS50089"/>
    </source>
</evidence>
<feature type="domain" description="RING-type" evidence="6">
    <location>
        <begin position="147"/>
        <end position="194"/>
    </location>
</feature>
<evidence type="ECO:0000256" key="3">
    <source>
        <dbReference type="ARBA" id="ARBA00022833"/>
    </source>
</evidence>
<dbReference type="Proteomes" id="UP000796761">
    <property type="component" value="Unassembled WGS sequence"/>
</dbReference>
<keyword evidence="1" id="KW-0479">Metal-binding</keyword>
<dbReference type="OrthoDB" id="252722at2759"/>
<dbReference type="SUPFAM" id="SSF57850">
    <property type="entry name" value="RING/U-box"/>
    <property type="match status" value="1"/>
</dbReference>
<evidence type="ECO:0000313" key="7">
    <source>
        <dbReference type="EMBL" id="TRZ12744.1"/>
    </source>
</evidence>
<reference evidence="7" key="1">
    <citation type="submission" date="2019-04" db="EMBL/GenBank/DDBJ databases">
        <title>Genome assembly of Zosterops borbonicus 15179.</title>
        <authorList>
            <person name="Leroy T."/>
            <person name="Anselmetti Y."/>
            <person name="Tilak M.-K."/>
            <person name="Nabholz B."/>
        </authorList>
    </citation>
    <scope>NUCLEOTIDE SEQUENCE</scope>
    <source>
        <strain evidence="7">HGM_15179</strain>
        <tissue evidence="7">Muscle</tissue>
    </source>
</reference>
<dbReference type="PANTHER" id="PTHR47454:SF1">
    <property type="entry name" value="RING FINGER PROTEIN 224"/>
    <property type="match status" value="1"/>
</dbReference>
<dbReference type="InterPro" id="IPR017907">
    <property type="entry name" value="Znf_RING_CS"/>
</dbReference>
<proteinExistence type="predicted"/>
<feature type="region of interest" description="Disordered" evidence="5">
    <location>
        <begin position="41"/>
        <end position="61"/>
    </location>
</feature>
<evidence type="ECO:0000313" key="8">
    <source>
        <dbReference type="Proteomes" id="UP000796761"/>
    </source>
</evidence>
<feature type="region of interest" description="Disordered" evidence="5">
    <location>
        <begin position="222"/>
        <end position="241"/>
    </location>
</feature>
<gene>
    <name evidence="7" type="ORF">HGM15179_014392</name>
</gene>
<dbReference type="InterPro" id="IPR053122">
    <property type="entry name" value="RING_finger_domain"/>
</dbReference>
<dbReference type="GO" id="GO:0008270">
    <property type="term" value="F:zinc ion binding"/>
    <property type="evidence" value="ECO:0007669"/>
    <property type="project" value="UniProtKB-KW"/>
</dbReference>
<organism evidence="7 8">
    <name type="scientific">Zosterops borbonicus</name>
    <dbReference type="NCBI Taxonomy" id="364589"/>
    <lineage>
        <taxon>Eukaryota</taxon>
        <taxon>Metazoa</taxon>
        <taxon>Chordata</taxon>
        <taxon>Craniata</taxon>
        <taxon>Vertebrata</taxon>
        <taxon>Euteleostomi</taxon>
        <taxon>Archelosauria</taxon>
        <taxon>Archosauria</taxon>
        <taxon>Dinosauria</taxon>
        <taxon>Saurischia</taxon>
        <taxon>Theropoda</taxon>
        <taxon>Coelurosauria</taxon>
        <taxon>Aves</taxon>
        <taxon>Neognathae</taxon>
        <taxon>Neoaves</taxon>
        <taxon>Telluraves</taxon>
        <taxon>Australaves</taxon>
        <taxon>Passeriformes</taxon>
        <taxon>Sylvioidea</taxon>
        <taxon>Zosteropidae</taxon>
        <taxon>Zosterops</taxon>
    </lineage>
</organism>
<protein>
    <recommendedName>
        <fullName evidence="6">RING-type domain-containing protein</fullName>
    </recommendedName>
</protein>
<accession>A0A8K1G783</accession>
<sequence>MDRGVTVENPYASVNIPREQFKQSFITRYLRDEPTIIANPSAVPSYGTEEQTDLANGWNSPTISTDKSWSRPFNPYASLRMPNGDPSATFYTVTLDRPPKGQEQGAGRRCGCCSMSQAGDNPRAEDLGWSAGSHSRTPSRGSQRVECIICYSSYDLGLRLPRRLYCGHTFCQACLKRLDGVSNEQRWIPCPQCRQNTPTPRGGVTMLDLDLATFLAVKADKEQPRVGGRSPPALPAKGKEKEKKEVVVVTRQPAGLCQEPGPPVLFPRRGCCCLCPCCGVTAALES</sequence>
<dbReference type="InterPro" id="IPR001841">
    <property type="entry name" value="Znf_RING"/>
</dbReference>
<dbReference type="SMART" id="SM00184">
    <property type="entry name" value="RING"/>
    <property type="match status" value="1"/>
</dbReference>
<dbReference type="InterPro" id="IPR027370">
    <property type="entry name" value="Znf-RING_euk"/>
</dbReference>
<evidence type="ECO:0000256" key="2">
    <source>
        <dbReference type="ARBA" id="ARBA00022771"/>
    </source>
</evidence>
<keyword evidence="3" id="KW-0862">Zinc</keyword>